<reference evidence="1 2" key="1">
    <citation type="submission" date="2020-08" db="EMBL/GenBank/DDBJ databases">
        <title>Sequencing the genomes of 1000 actinobacteria strains.</title>
        <authorList>
            <person name="Klenk H.-P."/>
        </authorList>
    </citation>
    <scope>NUCLEOTIDE SEQUENCE [LARGE SCALE GENOMIC DNA]</scope>
    <source>
        <strain evidence="1 2">DSM 40084</strain>
    </source>
</reference>
<dbReference type="AlphaFoldDB" id="A0A7W9HD86"/>
<comment type="caution">
    <text evidence="1">The sequence shown here is derived from an EMBL/GenBank/DDBJ whole genome shotgun (WGS) entry which is preliminary data.</text>
</comment>
<gene>
    <name evidence="1" type="ORF">HDA41_008081</name>
</gene>
<evidence type="ECO:0000313" key="2">
    <source>
        <dbReference type="Proteomes" id="UP000590647"/>
    </source>
</evidence>
<sequence length="93" mass="9239">MDWEGWGQAPDGFDGATLYAFSLLQADTAARVRDAFPALGSPADLAAEATVCTLAVRTHLSGVAGHRDATIAGTIGGLGALALSATALIAGIA</sequence>
<accession>A0A7W9HD86</accession>
<proteinExistence type="predicted"/>
<protein>
    <submittedName>
        <fullName evidence="1">Uncharacterized protein</fullName>
    </submittedName>
</protein>
<evidence type="ECO:0000313" key="1">
    <source>
        <dbReference type="EMBL" id="MBB5800117.1"/>
    </source>
</evidence>
<dbReference type="Proteomes" id="UP000590647">
    <property type="component" value="Unassembled WGS sequence"/>
</dbReference>
<name>A0A7W9HD86_9ACTN</name>
<organism evidence="1 2">
    <name type="scientific">Streptomyces caelestis</name>
    <dbReference type="NCBI Taxonomy" id="36816"/>
    <lineage>
        <taxon>Bacteria</taxon>
        <taxon>Bacillati</taxon>
        <taxon>Actinomycetota</taxon>
        <taxon>Actinomycetes</taxon>
        <taxon>Kitasatosporales</taxon>
        <taxon>Streptomycetaceae</taxon>
        <taxon>Streptomyces</taxon>
    </lineage>
</organism>
<keyword evidence="2" id="KW-1185">Reference proteome</keyword>
<dbReference type="EMBL" id="JACHNE010000001">
    <property type="protein sequence ID" value="MBB5800117.1"/>
    <property type="molecule type" value="Genomic_DNA"/>
</dbReference>
<dbReference type="RefSeq" id="WP_184992895.1">
    <property type="nucleotide sequence ID" value="NZ_JACHNE010000001.1"/>
</dbReference>